<feature type="domain" description="Type II secretion system protein GspF" evidence="8">
    <location>
        <begin position="62"/>
        <end position="180"/>
    </location>
</feature>
<feature type="transmembrane region" description="Helical" evidence="7">
    <location>
        <begin position="156"/>
        <end position="179"/>
    </location>
</feature>
<evidence type="ECO:0000313" key="10">
    <source>
        <dbReference type="Proteomes" id="UP000289758"/>
    </source>
</evidence>
<accession>A0A4Q1AME3</accession>
<keyword evidence="10" id="KW-1185">Reference proteome</keyword>
<reference evidence="9 10" key="1">
    <citation type="submission" date="2017-10" db="EMBL/GenBank/DDBJ databases">
        <title>Genomics of the genus Arcobacter.</title>
        <authorList>
            <person name="Perez-Cataluna A."/>
            <person name="Figueras M.J."/>
        </authorList>
    </citation>
    <scope>NUCLEOTIDE SEQUENCE [LARGE SCALE GENOMIC DNA]</scope>
    <source>
        <strain evidence="9 10">CECT 8441</strain>
    </source>
</reference>
<gene>
    <name evidence="9" type="ORF">CRV07_05350</name>
</gene>
<dbReference type="AlphaFoldDB" id="A0A4Q1AME3"/>
<keyword evidence="5 7" id="KW-1133">Transmembrane helix</keyword>
<evidence type="ECO:0000256" key="3">
    <source>
        <dbReference type="ARBA" id="ARBA00022475"/>
    </source>
</evidence>
<dbReference type="InterPro" id="IPR003004">
    <property type="entry name" value="GspF/PilC"/>
</dbReference>
<dbReference type="InterPro" id="IPR042094">
    <property type="entry name" value="T2SS_GspF_sf"/>
</dbReference>
<protein>
    <submittedName>
        <fullName evidence="9">Transformation system protein</fullName>
    </submittedName>
</protein>
<evidence type="ECO:0000256" key="7">
    <source>
        <dbReference type="SAM" id="Phobius"/>
    </source>
</evidence>
<feature type="transmembrane region" description="Helical" evidence="7">
    <location>
        <begin position="357"/>
        <end position="386"/>
    </location>
</feature>
<proteinExistence type="inferred from homology"/>
<comment type="similarity">
    <text evidence="2">Belongs to the GSP F family.</text>
</comment>
<evidence type="ECO:0000313" key="9">
    <source>
        <dbReference type="EMBL" id="RXK06857.1"/>
    </source>
</evidence>
<evidence type="ECO:0000256" key="6">
    <source>
        <dbReference type="ARBA" id="ARBA00023136"/>
    </source>
</evidence>
<sequence length="394" mass="46183">MLSNKYKITYQEKGVIKHKIVTKNELDRLKLPENIISIKSLGFDIQLFKKIRDSKIKDKLYELTLMLGSNIKLNQAFDILIKNEKDNHFKEFLTDIKNSFINSIDIRKSMKKYSVNPLIISLFKLIQDSGNISENIKFLSELTRENQEIKGNFLKIMLYPIVLVVTFIFALIGIFEFVLPNFESLFKGTNYEMSIATKTLFLLKDISGEKIIIATISIFILIIVFFRVYKNNNRLRVIADNLFIKDSFFVTRLNRLKILYIYFSVVHILLKNRYEFLEAINKAKVLLNNQYLFDKITQIENLLKSGKSVSFAFKSSGLFDDIVLSLIDTGELTNSLTLVVDEIKKIYKRRFENSLRLFSIMIEPIFFIIIMTLILWIIFAIFVPLWSMNDLLRF</sequence>
<dbReference type="PANTHER" id="PTHR30012:SF0">
    <property type="entry name" value="TYPE II SECRETION SYSTEM PROTEIN F-RELATED"/>
    <property type="match status" value="1"/>
</dbReference>
<keyword evidence="3" id="KW-1003">Cell membrane</keyword>
<feature type="transmembrane region" description="Helical" evidence="7">
    <location>
        <begin position="211"/>
        <end position="229"/>
    </location>
</feature>
<dbReference type="Proteomes" id="UP000289758">
    <property type="component" value="Unassembled WGS sequence"/>
</dbReference>
<dbReference type="GO" id="GO:0005886">
    <property type="term" value="C:plasma membrane"/>
    <property type="evidence" value="ECO:0007669"/>
    <property type="project" value="UniProtKB-SubCell"/>
</dbReference>
<evidence type="ECO:0000256" key="2">
    <source>
        <dbReference type="ARBA" id="ARBA00005745"/>
    </source>
</evidence>
<name>A0A4Q1AME3_9BACT</name>
<dbReference type="RefSeq" id="WP_129086750.1">
    <property type="nucleotide sequence ID" value="NZ_CP053836.1"/>
</dbReference>
<feature type="domain" description="Type II secretion system protein GspF" evidence="8">
    <location>
        <begin position="267"/>
        <end position="384"/>
    </location>
</feature>
<comment type="caution">
    <text evidence="9">The sequence shown here is derived from an EMBL/GenBank/DDBJ whole genome shotgun (WGS) entry which is preliminary data.</text>
</comment>
<evidence type="ECO:0000259" key="8">
    <source>
        <dbReference type="Pfam" id="PF00482"/>
    </source>
</evidence>
<evidence type="ECO:0000256" key="1">
    <source>
        <dbReference type="ARBA" id="ARBA00004651"/>
    </source>
</evidence>
<comment type="subcellular location">
    <subcellularLocation>
        <location evidence="1">Cell membrane</location>
        <topology evidence="1">Multi-pass membrane protein</topology>
    </subcellularLocation>
</comment>
<keyword evidence="6 7" id="KW-0472">Membrane</keyword>
<dbReference type="PRINTS" id="PR00812">
    <property type="entry name" value="BCTERIALGSPF"/>
</dbReference>
<keyword evidence="4 7" id="KW-0812">Transmembrane</keyword>
<dbReference type="EMBL" id="PDKK01000003">
    <property type="protein sequence ID" value="RXK06857.1"/>
    <property type="molecule type" value="Genomic_DNA"/>
</dbReference>
<evidence type="ECO:0000256" key="4">
    <source>
        <dbReference type="ARBA" id="ARBA00022692"/>
    </source>
</evidence>
<dbReference type="Gene3D" id="1.20.81.30">
    <property type="entry name" value="Type II secretion system (T2SS), domain F"/>
    <property type="match status" value="2"/>
</dbReference>
<dbReference type="Pfam" id="PF00482">
    <property type="entry name" value="T2SSF"/>
    <property type="match status" value="2"/>
</dbReference>
<dbReference type="InterPro" id="IPR018076">
    <property type="entry name" value="T2SS_GspF_dom"/>
</dbReference>
<dbReference type="OrthoDB" id="9805682at2"/>
<dbReference type="PANTHER" id="PTHR30012">
    <property type="entry name" value="GENERAL SECRETION PATHWAY PROTEIN"/>
    <property type="match status" value="1"/>
</dbReference>
<organism evidence="9 10">
    <name type="scientific">Halarcobacter ebronensis</name>
    <dbReference type="NCBI Taxonomy" id="1462615"/>
    <lineage>
        <taxon>Bacteria</taxon>
        <taxon>Pseudomonadati</taxon>
        <taxon>Campylobacterota</taxon>
        <taxon>Epsilonproteobacteria</taxon>
        <taxon>Campylobacterales</taxon>
        <taxon>Arcobacteraceae</taxon>
        <taxon>Halarcobacter</taxon>
    </lineage>
</organism>
<evidence type="ECO:0000256" key="5">
    <source>
        <dbReference type="ARBA" id="ARBA00022989"/>
    </source>
</evidence>